<proteinExistence type="predicted"/>
<sequence>MTDLKIGQAARAAQVSVETIRYYERRGLLSQPKKPADGRPRLYDIASVSRLRFIKDAQGIGFSLSEIADLLSLRARADANCRDVRKLAVQKRREVQERLEGLQKIATLLDELIDGCPGNGDIGACSIIGAIERPK</sequence>
<evidence type="ECO:0000256" key="2">
    <source>
        <dbReference type="ARBA" id="ARBA00023015"/>
    </source>
</evidence>
<dbReference type="GO" id="GO:0003677">
    <property type="term" value="F:DNA binding"/>
    <property type="evidence" value="ECO:0007669"/>
    <property type="project" value="UniProtKB-KW"/>
</dbReference>
<accession>A0A1I2B621</accession>
<gene>
    <name evidence="6" type="ORF">SAMN04488523_1083</name>
</gene>
<dbReference type="OrthoDB" id="9802944at2"/>
<dbReference type="SUPFAM" id="SSF46955">
    <property type="entry name" value="Putative DNA-binding domain"/>
    <property type="match status" value="1"/>
</dbReference>
<reference evidence="6 7" key="1">
    <citation type="submission" date="2016-10" db="EMBL/GenBank/DDBJ databases">
        <authorList>
            <person name="de Groot N.N."/>
        </authorList>
    </citation>
    <scope>NUCLEOTIDE SEQUENCE [LARGE SCALE GENOMIC DNA]</scope>
    <source>
        <strain evidence="6 7">DSM 11443</strain>
    </source>
</reference>
<dbReference type="PANTHER" id="PTHR30204:SF69">
    <property type="entry name" value="MERR-FAMILY TRANSCRIPTIONAL REGULATOR"/>
    <property type="match status" value="1"/>
</dbReference>
<evidence type="ECO:0000313" key="6">
    <source>
        <dbReference type="EMBL" id="SFE51594.1"/>
    </source>
</evidence>
<keyword evidence="3" id="KW-0238">DNA-binding</keyword>
<dbReference type="PANTHER" id="PTHR30204">
    <property type="entry name" value="REDOX-CYCLING DRUG-SENSING TRANSCRIPTIONAL ACTIVATOR SOXR"/>
    <property type="match status" value="1"/>
</dbReference>
<keyword evidence="2" id="KW-0805">Transcription regulation</keyword>
<dbReference type="PROSITE" id="PS00552">
    <property type="entry name" value="HTH_MERR_1"/>
    <property type="match status" value="1"/>
</dbReference>
<dbReference type="InterPro" id="IPR009061">
    <property type="entry name" value="DNA-bd_dom_put_sf"/>
</dbReference>
<dbReference type="PROSITE" id="PS50937">
    <property type="entry name" value="HTH_MERR_2"/>
    <property type="match status" value="1"/>
</dbReference>
<dbReference type="Proteomes" id="UP000198977">
    <property type="component" value="Unassembled WGS sequence"/>
</dbReference>
<keyword evidence="7" id="KW-1185">Reference proteome</keyword>
<dbReference type="InterPro" id="IPR047057">
    <property type="entry name" value="MerR_fam"/>
</dbReference>
<dbReference type="SMART" id="SM00422">
    <property type="entry name" value="HTH_MERR"/>
    <property type="match status" value="1"/>
</dbReference>
<keyword evidence="4" id="KW-0804">Transcription</keyword>
<name>A0A1I2B621_9RHOB</name>
<dbReference type="Gene3D" id="1.10.1660.10">
    <property type="match status" value="1"/>
</dbReference>
<evidence type="ECO:0000256" key="4">
    <source>
        <dbReference type="ARBA" id="ARBA00023163"/>
    </source>
</evidence>
<evidence type="ECO:0000313" key="7">
    <source>
        <dbReference type="Proteomes" id="UP000198977"/>
    </source>
</evidence>
<dbReference type="InterPro" id="IPR000551">
    <property type="entry name" value="MerR-type_HTH_dom"/>
</dbReference>
<organism evidence="6 7">
    <name type="scientific">Sulfitobacter brevis</name>
    <dbReference type="NCBI Taxonomy" id="74348"/>
    <lineage>
        <taxon>Bacteria</taxon>
        <taxon>Pseudomonadati</taxon>
        <taxon>Pseudomonadota</taxon>
        <taxon>Alphaproteobacteria</taxon>
        <taxon>Rhodobacterales</taxon>
        <taxon>Roseobacteraceae</taxon>
        <taxon>Sulfitobacter</taxon>
    </lineage>
</organism>
<dbReference type="STRING" id="74348.SAMN04488523_1083"/>
<dbReference type="EMBL" id="FOMW01000008">
    <property type="protein sequence ID" value="SFE51594.1"/>
    <property type="molecule type" value="Genomic_DNA"/>
</dbReference>
<dbReference type="RefSeq" id="WP_093924055.1">
    <property type="nucleotide sequence ID" value="NZ_FOMW01000008.1"/>
</dbReference>
<evidence type="ECO:0000256" key="1">
    <source>
        <dbReference type="ARBA" id="ARBA00022491"/>
    </source>
</evidence>
<dbReference type="PRINTS" id="PR00040">
    <property type="entry name" value="HTHMERR"/>
</dbReference>
<evidence type="ECO:0000259" key="5">
    <source>
        <dbReference type="PROSITE" id="PS50937"/>
    </source>
</evidence>
<dbReference type="GO" id="GO:0003700">
    <property type="term" value="F:DNA-binding transcription factor activity"/>
    <property type="evidence" value="ECO:0007669"/>
    <property type="project" value="InterPro"/>
</dbReference>
<feature type="domain" description="HTH merR-type" evidence="5">
    <location>
        <begin position="1"/>
        <end position="73"/>
    </location>
</feature>
<keyword evidence="1" id="KW-0678">Repressor</keyword>
<protein>
    <submittedName>
        <fullName evidence="6">MerR family transcriptional regulator, mercuric resistance operon regulatory protein</fullName>
    </submittedName>
</protein>
<evidence type="ECO:0000256" key="3">
    <source>
        <dbReference type="ARBA" id="ARBA00023125"/>
    </source>
</evidence>
<dbReference type="Pfam" id="PF13411">
    <property type="entry name" value="MerR_1"/>
    <property type="match status" value="1"/>
</dbReference>
<dbReference type="AlphaFoldDB" id="A0A1I2B621"/>